<accession>A0A846YQ81</accession>
<gene>
    <name evidence="2" type="ORF">HGA15_27035</name>
</gene>
<evidence type="ECO:0000259" key="1">
    <source>
        <dbReference type="Pfam" id="PF19694"/>
    </source>
</evidence>
<organism evidence="2 3">
    <name type="scientific">Nocardia flavorosea</name>
    <dbReference type="NCBI Taxonomy" id="53429"/>
    <lineage>
        <taxon>Bacteria</taxon>
        <taxon>Bacillati</taxon>
        <taxon>Actinomycetota</taxon>
        <taxon>Actinomycetes</taxon>
        <taxon>Mycobacteriales</taxon>
        <taxon>Nocardiaceae</taxon>
        <taxon>Nocardia</taxon>
    </lineage>
</organism>
<keyword evidence="3" id="KW-1185">Reference proteome</keyword>
<dbReference type="EMBL" id="JAAXOT010000017">
    <property type="protein sequence ID" value="NKY59740.1"/>
    <property type="molecule type" value="Genomic_DNA"/>
</dbReference>
<feature type="domain" description="DUF6194" evidence="1">
    <location>
        <begin position="1"/>
        <end position="152"/>
    </location>
</feature>
<evidence type="ECO:0000313" key="3">
    <source>
        <dbReference type="Proteomes" id="UP000570678"/>
    </source>
</evidence>
<protein>
    <recommendedName>
        <fullName evidence="1">DUF6194 domain-containing protein</fullName>
    </recommendedName>
</protein>
<dbReference type="Proteomes" id="UP000570678">
    <property type="component" value="Unassembled WGS sequence"/>
</dbReference>
<dbReference type="InterPro" id="IPR045676">
    <property type="entry name" value="DUF6194"/>
</dbReference>
<dbReference type="Pfam" id="PF19694">
    <property type="entry name" value="DUF6194"/>
    <property type="match status" value="1"/>
</dbReference>
<sequence>MTIDEIIDYLAAFEGVLTLRPGPGDGSPELSWGDSFFYYAPGGAVPARTQPFATIVTKNYPGDELSQLDRPGSFRLNISAGPDAFRKWTGHTPRDANSVQDDPSARDTVVAHPVYGTAGWLAVVDPGARTAEAVQELLATAHGRARARSERKR</sequence>
<comment type="caution">
    <text evidence="2">The sequence shown here is derived from an EMBL/GenBank/DDBJ whole genome shotgun (WGS) entry which is preliminary data.</text>
</comment>
<evidence type="ECO:0000313" key="2">
    <source>
        <dbReference type="EMBL" id="NKY59740.1"/>
    </source>
</evidence>
<reference evidence="2 3" key="1">
    <citation type="submission" date="2020-04" db="EMBL/GenBank/DDBJ databases">
        <title>MicrobeNet Type strains.</title>
        <authorList>
            <person name="Nicholson A.C."/>
        </authorList>
    </citation>
    <scope>NUCLEOTIDE SEQUENCE [LARGE SCALE GENOMIC DNA]</scope>
    <source>
        <strain evidence="2 3">JCM 3332</strain>
    </source>
</reference>
<proteinExistence type="predicted"/>
<name>A0A846YQ81_9NOCA</name>
<dbReference type="AlphaFoldDB" id="A0A846YQ81"/>
<dbReference type="RefSeq" id="WP_062974602.1">
    <property type="nucleotide sequence ID" value="NZ_JAAXOT010000017.1"/>
</dbReference>